<proteinExistence type="inferred from homology"/>
<dbReference type="GO" id="GO:0005125">
    <property type="term" value="F:cytokine activity"/>
    <property type="evidence" value="ECO:0007669"/>
    <property type="project" value="InterPro"/>
</dbReference>
<keyword evidence="4" id="KW-0732">Signal</keyword>
<dbReference type="InterPro" id="IPR010345">
    <property type="entry name" value="IL-17_fam"/>
</dbReference>
<evidence type="ECO:0000313" key="6">
    <source>
        <dbReference type="Proteomes" id="UP000824782"/>
    </source>
</evidence>
<comment type="caution">
    <text evidence="5">The sequence shown here is derived from an EMBL/GenBank/DDBJ whole genome shotgun (WGS) entry which is preliminary data.</text>
</comment>
<dbReference type="Proteomes" id="UP000824782">
    <property type="component" value="Unassembled WGS sequence"/>
</dbReference>
<protein>
    <submittedName>
        <fullName evidence="5">Uncharacterized protein</fullName>
    </submittedName>
</protein>
<dbReference type="Gene3D" id="2.10.90.10">
    <property type="entry name" value="Cystine-knot cytokines"/>
    <property type="match status" value="1"/>
</dbReference>
<gene>
    <name evidence="5" type="ORF">GDO81_021661</name>
</gene>
<name>A0AAV6ZVR9_ENGPU</name>
<evidence type="ECO:0000313" key="5">
    <source>
        <dbReference type="EMBL" id="KAG8550746.1"/>
    </source>
</evidence>
<evidence type="ECO:0000256" key="3">
    <source>
        <dbReference type="ARBA" id="ARBA00022525"/>
    </source>
</evidence>
<dbReference type="EMBL" id="WNYA01000030">
    <property type="protein sequence ID" value="KAG8550746.1"/>
    <property type="molecule type" value="Genomic_DNA"/>
</dbReference>
<keyword evidence="3" id="KW-0964">Secreted</keyword>
<reference evidence="5" key="1">
    <citation type="thesis" date="2020" institute="ProQuest LLC" country="789 East Eisenhower Parkway, Ann Arbor, MI, USA">
        <title>Comparative Genomics and Chromosome Evolution.</title>
        <authorList>
            <person name="Mudd A.B."/>
        </authorList>
    </citation>
    <scope>NUCLEOTIDE SEQUENCE</scope>
    <source>
        <strain evidence="5">237g6f4</strain>
        <tissue evidence="5">Blood</tissue>
    </source>
</reference>
<keyword evidence="6" id="KW-1185">Reference proteome</keyword>
<evidence type="ECO:0000256" key="2">
    <source>
        <dbReference type="ARBA" id="ARBA00007236"/>
    </source>
</evidence>
<dbReference type="SUPFAM" id="SSF57501">
    <property type="entry name" value="Cystine-knot cytokines"/>
    <property type="match status" value="1"/>
</dbReference>
<evidence type="ECO:0000256" key="1">
    <source>
        <dbReference type="ARBA" id="ARBA00004613"/>
    </source>
</evidence>
<sequence length="106" mass="11915">MKISSEGSAQLMTNNIKGRSISPWEYNSPDVDHNRVPAVINEARCLHHGCVDPEGNVDLSMNSVPIRQEILVLRREMRGCVPVYKLDKQLVTVGCTCVRPIIHYLT</sequence>
<dbReference type="Pfam" id="PF06083">
    <property type="entry name" value="IL17"/>
    <property type="match status" value="1"/>
</dbReference>
<organism evidence="5 6">
    <name type="scientific">Engystomops pustulosus</name>
    <name type="common">Tungara frog</name>
    <name type="synonym">Physalaemus pustulosus</name>
    <dbReference type="NCBI Taxonomy" id="76066"/>
    <lineage>
        <taxon>Eukaryota</taxon>
        <taxon>Metazoa</taxon>
        <taxon>Chordata</taxon>
        <taxon>Craniata</taxon>
        <taxon>Vertebrata</taxon>
        <taxon>Euteleostomi</taxon>
        <taxon>Amphibia</taxon>
        <taxon>Batrachia</taxon>
        <taxon>Anura</taxon>
        <taxon>Neobatrachia</taxon>
        <taxon>Hyloidea</taxon>
        <taxon>Leptodactylidae</taxon>
        <taxon>Leiuperinae</taxon>
        <taxon>Engystomops</taxon>
    </lineage>
</organism>
<comment type="similarity">
    <text evidence="2">Belongs to the IL-17 family.</text>
</comment>
<evidence type="ECO:0000256" key="4">
    <source>
        <dbReference type="ARBA" id="ARBA00022729"/>
    </source>
</evidence>
<accession>A0AAV6ZVR9</accession>
<dbReference type="GO" id="GO:0005576">
    <property type="term" value="C:extracellular region"/>
    <property type="evidence" value="ECO:0007669"/>
    <property type="project" value="UniProtKB-SubCell"/>
</dbReference>
<dbReference type="InterPro" id="IPR029034">
    <property type="entry name" value="Cystine-knot_cytokine"/>
</dbReference>
<comment type="subcellular location">
    <subcellularLocation>
        <location evidence="1">Secreted</location>
    </subcellularLocation>
</comment>
<dbReference type="AlphaFoldDB" id="A0AAV6ZVR9"/>